<dbReference type="PANTHER" id="PTHR10293:SF16">
    <property type="entry name" value="GLUTAREDOXIN-RELATED PROTEIN 5, MITOCHONDRIAL"/>
    <property type="match status" value="1"/>
</dbReference>
<evidence type="ECO:0000256" key="7">
    <source>
        <dbReference type="SAM" id="MobiDB-lite"/>
    </source>
</evidence>
<comment type="caution">
    <text evidence="9">The sequence shown here is derived from an EMBL/GenBank/DDBJ whole genome shotgun (WGS) entry which is preliminary data.</text>
</comment>
<dbReference type="CDD" id="cd00067">
    <property type="entry name" value="GAL4"/>
    <property type="match status" value="2"/>
</dbReference>
<dbReference type="AlphaFoldDB" id="A0A8H7UDV6"/>
<protein>
    <recommendedName>
        <fullName evidence="6">Monothiol glutaredoxin-5, mitochondrial</fullName>
    </recommendedName>
</protein>
<organism evidence="9 10">
    <name type="scientific">Mortierella isabellina</name>
    <name type="common">Filamentous fungus</name>
    <name type="synonym">Umbelopsis isabellina</name>
    <dbReference type="NCBI Taxonomy" id="91625"/>
    <lineage>
        <taxon>Eukaryota</taxon>
        <taxon>Fungi</taxon>
        <taxon>Fungi incertae sedis</taxon>
        <taxon>Mucoromycota</taxon>
        <taxon>Mucoromycotina</taxon>
        <taxon>Umbelopsidomycetes</taxon>
        <taxon>Umbelopsidales</taxon>
        <taxon>Umbelopsidaceae</taxon>
        <taxon>Umbelopsis</taxon>
    </lineage>
</organism>
<evidence type="ECO:0000259" key="8">
    <source>
        <dbReference type="PROSITE" id="PS50048"/>
    </source>
</evidence>
<dbReference type="PROSITE" id="PS51354">
    <property type="entry name" value="GLUTAREDOXIN_2"/>
    <property type="match status" value="1"/>
</dbReference>
<proteinExistence type="predicted"/>
<dbReference type="InterPro" id="IPR001138">
    <property type="entry name" value="Zn2Cys6_DnaBD"/>
</dbReference>
<name>A0A8H7UDV6_MORIS</name>
<dbReference type="PANTHER" id="PTHR10293">
    <property type="entry name" value="GLUTAREDOXIN FAMILY MEMBER"/>
    <property type="match status" value="1"/>
</dbReference>
<dbReference type="PROSITE" id="PS00463">
    <property type="entry name" value="ZN2_CY6_FUNGAL_1"/>
    <property type="match status" value="1"/>
</dbReference>
<dbReference type="GO" id="GO:0008270">
    <property type="term" value="F:zinc ion binding"/>
    <property type="evidence" value="ECO:0007669"/>
    <property type="project" value="InterPro"/>
</dbReference>
<dbReference type="Pfam" id="PF00462">
    <property type="entry name" value="Glutaredoxin"/>
    <property type="match status" value="1"/>
</dbReference>
<dbReference type="Proteomes" id="UP000654370">
    <property type="component" value="Unassembled WGS sequence"/>
</dbReference>
<feature type="region of interest" description="Disordered" evidence="7">
    <location>
        <begin position="786"/>
        <end position="825"/>
    </location>
</feature>
<dbReference type="Pfam" id="PF00172">
    <property type="entry name" value="Zn_clus"/>
    <property type="match status" value="2"/>
</dbReference>
<evidence type="ECO:0000256" key="4">
    <source>
        <dbReference type="ARBA" id="ARBA00023014"/>
    </source>
</evidence>
<feature type="compositionally biased region" description="Polar residues" evidence="7">
    <location>
        <begin position="723"/>
        <end position="745"/>
    </location>
</feature>
<dbReference type="OrthoDB" id="2328572at2759"/>
<sequence length="1074" mass="121392">MIEETEQDRSSNAGAACYRCRGFRHSCDRDKPACSRCRRRGIKCIYPEAAPSLKQLQSSADNLGTRIKALHEKLKQRPKLEQGSAVQHSSHAASEDVPSDALVGNFSVYPCSKCYRDLQQCDLTFPSCSRCARNKFECVYTKTEPKANHVSTVLNAMNRAVDQWHDFFDGKSKWLAKKPNQRDLSTKPKPQPPFTWKVYSKQDQGLSMESNVTSFTDLHKLLAQFAVSFLSIPKSISDSASMVTEADWQHMESSNTESTSQQLVSREARQDLFPFAIWNAWSVSMHSLPQGYPIDTSEQLTNQLVELFCSTPCCSSTRLPCLDTDDFLKRYNGPENQPSQLLTYAICAMSARNAFQVHCWSGNSGFSAAHYSMGKALSTAYCVQAREIFSDCFDSPTLENIQGTFLLSYAMHQNGFFNGIYLYEWISFALAQDLGLYDSNRTLTRSENLTLWIIYYYNAWYKVLQGGACDAVHLNQYYPTSQPVMPPPPLTAPSPSQDIIYNLWYHLIKLQVLRHDLMSQMVIAQEASRREAPFQLDLFNLQKKLFDSYATVPLEWQNPDPQTLLHTSERPTLGLHDAGGQLSINIDDLTGFCIINLHVHYNINKILLYQTFLPANSAPTTPLSLQCLATCIQAANSITQCLDVMINKRKDCNLPILALVFANTIYLKLLTYNDARFQRFAKTSLQRSIKLAKSSSAYSYDFELCKRLVSIMEGTAQEAIAQLSKQPQQQSKIPVKSQKSAGSKDNNFDPITDMDVDDTLACSYSTSSTAPELDIPVKQEQGFRDSNSIASSVTYQDDTPASLEKNWSDREMSSGSHSKNPDTEKFGKPWMKLDAQYKNYNLNNLYKDFFHNRNKLALDRIENVSTNLITHVTGKTMGTKQQKKARSRNQLYTNGKFCPNGHLLFLLKADVVAYCAECCFLYQLLINRCNRLQKTTLVRPTTYTRFATPVSARWISDSLKSKLDQAVKENEVVLFMKGTPEEPMCGFSRAAVQIMQVQGVDLQKVKTFNVLEDNELREGVKEFSEWPTIPQVYIKGEFVGGCDILLNMHQSGDLEELLIKEGIVSDLDAEESKQ</sequence>
<dbReference type="SUPFAM" id="SSF52833">
    <property type="entry name" value="Thioredoxin-like"/>
    <property type="match status" value="1"/>
</dbReference>
<dbReference type="PROSITE" id="PS50048">
    <property type="entry name" value="ZN2_CY6_FUNGAL_2"/>
    <property type="match status" value="2"/>
</dbReference>
<evidence type="ECO:0000313" key="9">
    <source>
        <dbReference type="EMBL" id="KAG2176303.1"/>
    </source>
</evidence>
<keyword evidence="1" id="KW-0001">2Fe-2S</keyword>
<dbReference type="CDD" id="cd12148">
    <property type="entry name" value="fungal_TF_MHR"/>
    <property type="match status" value="1"/>
</dbReference>
<dbReference type="InterPro" id="IPR036864">
    <property type="entry name" value="Zn2-C6_fun-type_DNA-bd_sf"/>
</dbReference>
<evidence type="ECO:0000256" key="5">
    <source>
        <dbReference type="ARBA" id="ARBA00023284"/>
    </source>
</evidence>
<dbReference type="InterPro" id="IPR033658">
    <property type="entry name" value="GRX_PICOT-like"/>
</dbReference>
<dbReference type="SMART" id="SM00066">
    <property type="entry name" value="GAL4"/>
    <property type="match status" value="2"/>
</dbReference>
<dbReference type="GO" id="GO:0044571">
    <property type="term" value="P:[2Fe-2S] cluster assembly"/>
    <property type="evidence" value="ECO:0007669"/>
    <property type="project" value="UniProtKB-ARBA"/>
</dbReference>
<reference evidence="9" key="1">
    <citation type="submission" date="2020-12" db="EMBL/GenBank/DDBJ databases">
        <title>Metabolic potential, ecology and presence of endohyphal bacteria is reflected in genomic diversity of Mucoromycotina.</title>
        <authorList>
            <person name="Muszewska A."/>
            <person name="Okrasinska A."/>
            <person name="Steczkiewicz K."/>
            <person name="Drgas O."/>
            <person name="Orlowska M."/>
            <person name="Perlinska-Lenart U."/>
            <person name="Aleksandrzak-Piekarczyk T."/>
            <person name="Szatraj K."/>
            <person name="Zielenkiewicz U."/>
            <person name="Pilsyk S."/>
            <person name="Malc E."/>
            <person name="Mieczkowski P."/>
            <person name="Kruszewska J.S."/>
            <person name="Biernat P."/>
            <person name="Pawlowska J."/>
        </authorList>
    </citation>
    <scope>NUCLEOTIDE SEQUENCE</scope>
    <source>
        <strain evidence="9">WA0000067209</strain>
    </source>
</reference>
<dbReference type="Gene3D" id="4.10.240.10">
    <property type="entry name" value="Zn(2)-C6 fungal-type DNA-binding domain"/>
    <property type="match status" value="2"/>
</dbReference>
<gene>
    <name evidence="9" type="ORF">INT43_005537</name>
</gene>
<evidence type="ECO:0000256" key="6">
    <source>
        <dbReference type="ARBA" id="ARBA00067618"/>
    </source>
</evidence>
<dbReference type="Gene3D" id="3.40.30.10">
    <property type="entry name" value="Glutaredoxin"/>
    <property type="match status" value="1"/>
</dbReference>
<feature type="compositionally biased region" description="Polar residues" evidence="7">
    <location>
        <begin position="786"/>
        <end position="799"/>
    </location>
</feature>
<dbReference type="InterPro" id="IPR002109">
    <property type="entry name" value="Glutaredoxin"/>
</dbReference>
<keyword evidence="5" id="KW-0676">Redox-active center</keyword>
<keyword evidence="10" id="KW-1185">Reference proteome</keyword>
<keyword evidence="4" id="KW-0411">Iron-sulfur</keyword>
<evidence type="ECO:0000256" key="3">
    <source>
        <dbReference type="ARBA" id="ARBA00023004"/>
    </source>
</evidence>
<dbReference type="GO" id="GO:0000981">
    <property type="term" value="F:DNA-binding transcription factor activity, RNA polymerase II-specific"/>
    <property type="evidence" value="ECO:0007669"/>
    <property type="project" value="InterPro"/>
</dbReference>
<accession>A0A8H7UDV6</accession>
<evidence type="ECO:0000256" key="1">
    <source>
        <dbReference type="ARBA" id="ARBA00022714"/>
    </source>
</evidence>
<dbReference type="SUPFAM" id="SSF57701">
    <property type="entry name" value="Zn2/Cys6 DNA-binding domain"/>
    <property type="match status" value="2"/>
</dbReference>
<dbReference type="EMBL" id="JAEPQZ010000010">
    <property type="protein sequence ID" value="KAG2176303.1"/>
    <property type="molecule type" value="Genomic_DNA"/>
</dbReference>
<evidence type="ECO:0000256" key="2">
    <source>
        <dbReference type="ARBA" id="ARBA00022723"/>
    </source>
</evidence>
<feature type="domain" description="Zn(2)-C6 fungal-type" evidence="8">
    <location>
        <begin position="16"/>
        <end position="46"/>
    </location>
</feature>
<dbReference type="InterPro" id="IPR004480">
    <property type="entry name" value="Monothiol_GRX-rel"/>
</dbReference>
<dbReference type="CDD" id="cd03028">
    <property type="entry name" value="GRX_PICOT_like"/>
    <property type="match status" value="1"/>
</dbReference>
<feature type="region of interest" description="Disordered" evidence="7">
    <location>
        <begin position="722"/>
        <end position="751"/>
    </location>
</feature>
<dbReference type="GO" id="GO:0051537">
    <property type="term" value="F:2 iron, 2 sulfur cluster binding"/>
    <property type="evidence" value="ECO:0007669"/>
    <property type="project" value="UniProtKB-KW"/>
</dbReference>
<keyword evidence="3" id="KW-0408">Iron</keyword>
<evidence type="ECO:0000313" key="10">
    <source>
        <dbReference type="Proteomes" id="UP000654370"/>
    </source>
</evidence>
<dbReference type="GO" id="GO:0005759">
    <property type="term" value="C:mitochondrial matrix"/>
    <property type="evidence" value="ECO:0007669"/>
    <property type="project" value="TreeGrafter"/>
</dbReference>
<dbReference type="InterPro" id="IPR036249">
    <property type="entry name" value="Thioredoxin-like_sf"/>
</dbReference>
<dbReference type="GO" id="GO:0015036">
    <property type="term" value="F:disulfide oxidoreductase activity"/>
    <property type="evidence" value="ECO:0007669"/>
    <property type="project" value="UniProtKB-ARBA"/>
</dbReference>
<dbReference type="NCBIfam" id="TIGR00365">
    <property type="entry name" value="Grx4 family monothiol glutaredoxin"/>
    <property type="match status" value="1"/>
</dbReference>
<keyword evidence="2" id="KW-0479">Metal-binding</keyword>
<dbReference type="FunFam" id="3.40.30.10:FF:000005">
    <property type="entry name" value="Glutaredoxin 5"/>
    <property type="match status" value="1"/>
</dbReference>
<feature type="domain" description="Zn(2)-C6 fungal-type" evidence="8">
    <location>
        <begin position="110"/>
        <end position="140"/>
    </location>
</feature>